<proteinExistence type="predicted"/>
<dbReference type="InterPro" id="IPR001677">
    <property type="entry name" value="TbpB_B_D"/>
</dbReference>
<dbReference type="SUPFAM" id="SSF56925">
    <property type="entry name" value="OMPA-like"/>
    <property type="match status" value="1"/>
</dbReference>
<dbReference type="PROSITE" id="PS51257">
    <property type="entry name" value="PROKAR_LIPOPROTEIN"/>
    <property type="match status" value="1"/>
</dbReference>
<protein>
    <submittedName>
        <fullName evidence="2">Transferrin-binding protein-like solute binding protein</fullName>
    </submittedName>
</protein>
<accession>A0ABT0LZA8</accession>
<dbReference type="EMBL" id="JALZWP010000001">
    <property type="protein sequence ID" value="MCL1627379.1"/>
    <property type="molecule type" value="Genomic_DNA"/>
</dbReference>
<dbReference type="Pfam" id="PF01298">
    <property type="entry name" value="TbpB_B_D"/>
    <property type="match status" value="1"/>
</dbReference>
<dbReference type="Proteomes" id="UP001202550">
    <property type="component" value="Unassembled WGS sequence"/>
</dbReference>
<sequence length="274" mass="27069">MSSHAKAAGAVLSLGILAACGGGGGGGSAQIAPPNSFTLGTAGKVTESRADISRSSDGRIVLNMTEGDMAGMTVLCEDQTMGRCQVVGGPAGTSAEGTLLQRMAGSYAFVGNFAVLQLVNGTLVSNNQLAHGALPETASITPTLPAGQASYTGAFEAGFGLESGESGLMSGNAQLIANFNTGQLSGAFSGATESGTGINASFNNITISATNGEFTSNDDTLILFQGAEAGGDIHGAFYGPNADEAAGIFNFGNAAGGMSGVFLTCHGNTATCLE</sequence>
<keyword evidence="3" id="KW-1185">Reference proteome</keyword>
<dbReference type="RefSeq" id="WP_249055661.1">
    <property type="nucleotide sequence ID" value="NZ_JALZWP010000001.1"/>
</dbReference>
<dbReference type="InterPro" id="IPR011250">
    <property type="entry name" value="OMP/PagP_B-barrel"/>
</dbReference>
<evidence type="ECO:0000313" key="2">
    <source>
        <dbReference type="EMBL" id="MCL1627379.1"/>
    </source>
</evidence>
<comment type="caution">
    <text evidence="2">The sequence shown here is derived from an EMBL/GenBank/DDBJ whole genome shotgun (WGS) entry which is preliminary data.</text>
</comment>
<evidence type="ECO:0000313" key="3">
    <source>
        <dbReference type="Proteomes" id="UP001202550"/>
    </source>
</evidence>
<evidence type="ECO:0000259" key="1">
    <source>
        <dbReference type="Pfam" id="PF01298"/>
    </source>
</evidence>
<organism evidence="2 3">
    <name type="scientific">Roseinatronobacter domitianus</name>
    <dbReference type="NCBI Taxonomy" id="2940293"/>
    <lineage>
        <taxon>Bacteria</taxon>
        <taxon>Pseudomonadati</taxon>
        <taxon>Pseudomonadota</taxon>
        <taxon>Alphaproteobacteria</taxon>
        <taxon>Rhodobacterales</taxon>
        <taxon>Paracoccaceae</taxon>
        <taxon>Roseinatronobacter</taxon>
    </lineage>
</organism>
<gene>
    <name evidence="2" type="ORF">M3N55_01420</name>
</gene>
<reference evidence="2 3" key="1">
    <citation type="submission" date="2022-05" db="EMBL/GenBank/DDBJ databases">
        <title>Seasonal and diel survey of microbial diversity of the Tyrrhenian coast.</title>
        <authorList>
            <person name="Gattoni G."/>
            <person name="Corral P."/>
        </authorList>
    </citation>
    <scope>NUCLEOTIDE SEQUENCE [LARGE SCALE GENOMIC DNA]</scope>
    <source>
        <strain evidence="2 3">V10</strain>
    </source>
</reference>
<feature type="domain" description="Transferrin-binding protein B C-lobe/N-lobe beta-barrel" evidence="1">
    <location>
        <begin position="163"/>
        <end position="262"/>
    </location>
</feature>
<name>A0ABT0LZA8_9RHOB</name>
<dbReference type="Gene3D" id="2.40.160.90">
    <property type="match status" value="1"/>
</dbReference>